<dbReference type="Proteomes" id="UP001236014">
    <property type="component" value="Chromosome"/>
</dbReference>
<organism evidence="3 4">
    <name type="scientific">Amycolatopsis carbonis</name>
    <dbReference type="NCBI Taxonomy" id="715471"/>
    <lineage>
        <taxon>Bacteria</taxon>
        <taxon>Bacillati</taxon>
        <taxon>Actinomycetota</taxon>
        <taxon>Actinomycetes</taxon>
        <taxon>Pseudonocardiales</taxon>
        <taxon>Pseudonocardiaceae</taxon>
        <taxon>Amycolatopsis</taxon>
    </lineage>
</organism>
<name>A0A9Y2IFF6_9PSEU</name>
<keyword evidence="2" id="KW-0732">Signal</keyword>
<reference evidence="3 4" key="1">
    <citation type="submission" date="2023-06" db="EMBL/GenBank/DDBJ databases">
        <authorList>
            <person name="Oyuntsetseg B."/>
            <person name="Kim S.B."/>
        </authorList>
    </citation>
    <scope>NUCLEOTIDE SEQUENCE [LARGE SCALE GENOMIC DNA]</scope>
    <source>
        <strain evidence="3 4">2-15</strain>
    </source>
</reference>
<feature type="compositionally biased region" description="Low complexity" evidence="1">
    <location>
        <begin position="36"/>
        <end position="49"/>
    </location>
</feature>
<feature type="signal peptide" evidence="2">
    <location>
        <begin position="1"/>
        <end position="21"/>
    </location>
</feature>
<evidence type="ECO:0000313" key="4">
    <source>
        <dbReference type="Proteomes" id="UP001236014"/>
    </source>
</evidence>
<dbReference type="PROSITE" id="PS51257">
    <property type="entry name" value="PROKAR_LIPOPROTEIN"/>
    <property type="match status" value="1"/>
</dbReference>
<evidence type="ECO:0000256" key="2">
    <source>
        <dbReference type="SAM" id="SignalP"/>
    </source>
</evidence>
<accession>A0A9Y2IFF6</accession>
<feature type="compositionally biased region" description="Pro residues" evidence="1">
    <location>
        <begin position="50"/>
        <end position="60"/>
    </location>
</feature>
<evidence type="ECO:0000256" key="1">
    <source>
        <dbReference type="SAM" id="MobiDB-lite"/>
    </source>
</evidence>
<dbReference type="KEGG" id="acab:QRX50_44180"/>
<dbReference type="EMBL" id="CP127294">
    <property type="protein sequence ID" value="WIX78301.1"/>
    <property type="molecule type" value="Genomic_DNA"/>
</dbReference>
<feature type="chain" id="PRO_5040793067" description="Lipoprotein" evidence="2">
    <location>
        <begin position="22"/>
        <end position="168"/>
    </location>
</feature>
<evidence type="ECO:0000313" key="3">
    <source>
        <dbReference type="EMBL" id="WIX78301.1"/>
    </source>
</evidence>
<evidence type="ECO:0008006" key="5">
    <source>
        <dbReference type="Google" id="ProtNLM"/>
    </source>
</evidence>
<feature type="region of interest" description="Disordered" evidence="1">
    <location>
        <begin position="30"/>
        <end position="76"/>
    </location>
</feature>
<protein>
    <recommendedName>
        <fullName evidence="5">Lipoprotein</fullName>
    </recommendedName>
</protein>
<gene>
    <name evidence="3" type="ORF">QRX50_44180</name>
</gene>
<keyword evidence="4" id="KW-1185">Reference proteome</keyword>
<proteinExistence type="predicted"/>
<dbReference type="RefSeq" id="WP_285969022.1">
    <property type="nucleotide sequence ID" value="NZ_CP127294.1"/>
</dbReference>
<sequence>MRNLTKLVGTGLILATVTACGAQGTMATNPASGGDSVAPSGSISTSPSSVPKPPPNPPGKPRFEVPAGSTPVPADKVDAKALPSGFPHEVYTANGGTIINLRAEEGGCGHALGEAIEQTAQHVVLDLSETKAQTGQMCTMDLRYPYISVALAAPLGERTVVLKQSPPR</sequence>
<dbReference type="AlphaFoldDB" id="A0A9Y2IFF6"/>